<protein>
    <submittedName>
        <fullName evidence="2">Putative lipoprotein</fullName>
    </submittedName>
</protein>
<dbReference type="EMBL" id="RBRE01000103">
    <property type="protein sequence ID" value="RMQ40067.1"/>
    <property type="molecule type" value="Genomic_DNA"/>
</dbReference>
<evidence type="ECO:0000313" key="2">
    <source>
        <dbReference type="EMBL" id="RMQ40067.1"/>
    </source>
</evidence>
<proteinExistence type="predicted"/>
<comment type="caution">
    <text evidence="2">The sequence shown here is derived from an EMBL/GenBank/DDBJ whole genome shotgun (WGS) entry which is preliminary data.</text>
</comment>
<gene>
    <name evidence="2" type="ORF">ALQ04_02579</name>
</gene>
<accession>A0A3M4LF38</accession>
<dbReference type="OrthoDB" id="6990457at2"/>
<dbReference type="Proteomes" id="UP000277236">
    <property type="component" value="Unassembled WGS sequence"/>
</dbReference>
<evidence type="ECO:0000256" key="1">
    <source>
        <dbReference type="SAM" id="SignalP"/>
    </source>
</evidence>
<dbReference type="PROSITE" id="PS51257">
    <property type="entry name" value="PROKAR_LIPOPROTEIN"/>
    <property type="match status" value="1"/>
</dbReference>
<evidence type="ECO:0000313" key="3">
    <source>
        <dbReference type="Proteomes" id="UP000277236"/>
    </source>
</evidence>
<keyword evidence="1" id="KW-0732">Signal</keyword>
<sequence length="181" mass="20372">MKAWRVLIALSFLLLSGCLVTFQDSIPVADAAPAGLLGAWSSKNAWGEPLELEVSRVTGNLYKAVSYRKGDRKHRDEYRFTVTEHGSRWYLSAQLPEKYGAHHVMAGFEVTDGHELVVYNLDLDRFRQWVEQKNLNGQSVESGIGQGLLITSPLDQVFGYLDDPANSDVFLEVARYQRVPK</sequence>
<keyword evidence="2" id="KW-0449">Lipoprotein</keyword>
<name>A0A3M4LF38_PSECI</name>
<organism evidence="2 3">
    <name type="scientific">Pseudomonas cichorii</name>
    <dbReference type="NCBI Taxonomy" id="36746"/>
    <lineage>
        <taxon>Bacteria</taxon>
        <taxon>Pseudomonadati</taxon>
        <taxon>Pseudomonadota</taxon>
        <taxon>Gammaproteobacteria</taxon>
        <taxon>Pseudomonadales</taxon>
        <taxon>Pseudomonadaceae</taxon>
        <taxon>Pseudomonas</taxon>
    </lineage>
</organism>
<dbReference type="RefSeq" id="WP_122318678.1">
    <property type="nucleotide sequence ID" value="NZ_RBRE01000103.1"/>
</dbReference>
<feature type="signal peptide" evidence="1">
    <location>
        <begin position="1"/>
        <end position="22"/>
    </location>
</feature>
<reference evidence="2 3" key="1">
    <citation type="submission" date="2018-08" db="EMBL/GenBank/DDBJ databases">
        <title>Recombination of ecologically and evolutionarily significant loci maintains genetic cohesion in the Pseudomonas syringae species complex.</title>
        <authorList>
            <person name="Dillon M."/>
            <person name="Thakur S."/>
            <person name="Almeida R.N.D."/>
            <person name="Weir B.S."/>
            <person name="Guttman D.S."/>
        </authorList>
    </citation>
    <scope>NUCLEOTIDE SEQUENCE [LARGE SCALE GENOMIC DNA]</scope>
    <source>
        <strain evidence="2 3">ICMP 3353</strain>
    </source>
</reference>
<feature type="chain" id="PRO_5018071075" evidence="1">
    <location>
        <begin position="23"/>
        <end position="181"/>
    </location>
</feature>
<dbReference type="AlphaFoldDB" id="A0A3M4LF38"/>